<evidence type="ECO:0000259" key="9">
    <source>
        <dbReference type="PROSITE" id="PS50845"/>
    </source>
</evidence>
<feature type="transmembrane region" description="Helical" evidence="6">
    <location>
        <begin position="687"/>
        <end position="716"/>
    </location>
</feature>
<proteinExistence type="predicted"/>
<dbReference type="GeneID" id="36381547"/>
<evidence type="ECO:0000256" key="4">
    <source>
        <dbReference type="ARBA" id="ARBA00022989"/>
    </source>
</evidence>
<evidence type="ECO:0000256" key="7">
    <source>
        <dbReference type="SAM" id="Coils"/>
    </source>
</evidence>
<dbReference type="PANTHER" id="PTHR45799:SF2">
    <property type="entry name" value="RETICULON-LIKE PROTEIN"/>
    <property type="match status" value="1"/>
</dbReference>
<dbReference type="PROSITE" id="PS50845">
    <property type="entry name" value="RETICULON"/>
    <property type="match status" value="1"/>
</dbReference>
<evidence type="ECO:0000256" key="1">
    <source>
        <dbReference type="ARBA" id="ARBA00004477"/>
    </source>
</evidence>
<feature type="coiled-coil region" evidence="7">
    <location>
        <begin position="417"/>
        <end position="444"/>
    </location>
</feature>
<dbReference type="WBParaSite" id="SRAE_2000382800.1">
    <property type="protein sequence ID" value="SRAE_2000382800.1"/>
    <property type="gene ID" value="WBGene00264054"/>
</dbReference>
<dbReference type="Proteomes" id="UP000035682">
    <property type="component" value="Unplaced"/>
</dbReference>
<dbReference type="PANTHER" id="PTHR45799">
    <property type="entry name" value="RETICULON-LIKE PROTEIN"/>
    <property type="match status" value="1"/>
</dbReference>
<dbReference type="AlphaFoldDB" id="A0A090LHC1"/>
<organism evidence="10">
    <name type="scientific">Strongyloides ratti</name>
    <name type="common">Parasitic roundworm</name>
    <dbReference type="NCBI Taxonomy" id="34506"/>
    <lineage>
        <taxon>Eukaryota</taxon>
        <taxon>Metazoa</taxon>
        <taxon>Ecdysozoa</taxon>
        <taxon>Nematoda</taxon>
        <taxon>Chromadorea</taxon>
        <taxon>Rhabditida</taxon>
        <taxon>Tylenchina</taxon>
        <taxon>Panagrolaimomorpha</taxon>
        <taxon>Strongyloidoidea</taxon>
        <taxon>Strongyloididae</taxon>
        <taxon>Strongyloides</taxon>
    </lineage>
</organism>
<feature type="compositionally biased region" description="Polar residues" evidence="8">
    <location>
        <begin position="446"/>
        <end position="459"/>
    </location>
</feature>
<evidence type="ECO:0000313" key="11">
    <source>
        <dbReference type="Proteomes" id="UP000035682"/>
    </source>
</evidence>
<feature type="region of interest" description="Disordered" evidence="8">
    <location>
        <begin position="446"/>
        <end position="484"/>
    </location>
</feature>
<gene>
    <name evidence="10 12 13" type="ORF">SRAE_2000382800</name>
</gene>
<name>A0A090LHC1_STRRB</name>
<evidence type="ECO:0000313" key="13">
    <source>
        <dbReference type="WormBase" id="SRAE_2000382800"/>
    </source>
</evidence>
<feature type="compositionally biased region" description="Basic and acidic residues" evidence="8">
    <location>
        <begin position="589"/>
        <end position="607"/>
    </location>
</feature>
<dbReference type="RefSeq" id="XP_024508377.1">
    <property type="nucleotide sequence ID" value="XM_024655068.1"/>
</dbReference>
<dbReference type="eggNOG" id="KOG1792">
    <property type="taxonomic scope" value="Eukaryota"/>
</dbReference>
<feature type="compositionally biased region" description="Basic and acidic residues" evidence="8">
    <location>
        <begin position="460"/>
        <end position="470"/>
    </location>
</feature>
<accession>A0A090LHC1</accession>
<dbReference type="GO" id="GO:0030424">
    <property type="term" value="C:axon"/>
    <property type="evidence" value="ECO:0007669"/>
    <property type="project" value="TreeGrafter"/>
</dbReference>
<feature type="region of interest" description="Disordered" evidence="8">
    <location>
        <begin position="543"/>
        <end position="562"/>
    </location>
</feature>
<dbReference type="WormBase" id="SRAE_2000382800">
    <property type="protein sequence ID" value="SRP06662"/>
    <property type="gene ID" value="WBGene00264054"/>
</dbReference>
<sequence>MEYEEEEFVVVGYEDCSVDEEKLDSSSITSNNTFKNILNDEEMNTIKMDDIFSLNPTSDNNSSMMDEVRKNVSEENLHYDEMIEKAEEVVNNILKNIPEKYLTESDDNKSNDVIEKEHQPDDEFSIFSKNNIEIQNDKETDDIFVSDPKPTTTHYVTESIIPDTNSPSPALENFVENISDNIIDTSTDIATKITDQTKDSLNNTPKIHETDIPNFETTNYTFENNKPEEISHFYDETPHDNVTFSQPPTEIYNHDIYELKKLDEGVNETFDNKLFDSQQLLSKSNDFFNEHINEIPTNINNIVTSQFDEVKNIKEPSPSNDDIKNFYTFDNHFKEEEEEEIKNDMLEFSSTDDQESDDKNNSPIMNDSFEKITLQQTMYSPSIHDEKSYPTSNINHSTIPEYKMTDDDITNFDYPDITQKNNHLINQNEENDEFNEQNKNEKETFDMNNIPSQSVPKESSNLHDNDKSFDDPSNGSYHFNTSDDKKFDKTSEIFSEISRDDKDHSFNHSPEGGLHTVVDDILDRINAAASTGKHTIDQEISPVVEENESNESPVSQNTPVTPDIIEKYNNEEFDEEETPQRNGPLTIPHEIKNNDVDKDFDSGDIPKEPSFVPRPPTPPKDLNDDEYQPEVLNLGPPPPSHHFSTSEPHKPILKTAYHHDKAWVDFKTINPKVMDILYWRDPKKSGIAFSLSLLVLLLLTKLSVISLFAYASLLILTTTLGFRLFKAFEAKVKSGDSGNPFNVYLNEQFTIPSEKVHAQVDVIVEQLQVGIGKLQKLFLIENICESVKFVGICWALTYVGGWFSLLGLSFIILIGAFTLPKFYEVYQEPIDAYLKIAKEKIHEVTKQIEQKAPCITKLCGPCTQNAAPVEPEKKDQ</sequence>
<dbReference type="InterPro" id="IPR046964">
    <property type="entry name" value="RTN1-4"/>
</dbReference>
<comment type="subcellular location">
    <subcellularLocation>
        <location evidence="1 6">Endoplasmic reticulum membrane</location>
        <topology evidence="1 6">Multi-pass membrane protein</topology>
    </subcellularLocation>
</comment>
<dbReference type="InterPro" id="IPR003388">
    <property type="entry name" value="Reticulon"/>
</dbReference>
<evidence type="ECO:0000256" key="2">
    <source>
        <dbReference type="ARBA" id="ARBA00022692"/>
    </source>
</evidence>
<evidence type="ECO:0000256" key="3">
    <source>
        <dbReference type="ARBA" id="ARBA00022824"/>
    </source>
</evidence>
<dbReference type="GO" id="GO:0005789">
    <property type="term" value="C:endoplasmic reticulum membrane"/>
    <property type="evidence" value="ECO:0007669"/>
    <property type="project" value="UniProtKB-SubCell"/>
</dbReference>
<feature type="transmembrane region" description="Helical" evidence="6">
    <location>
        <begin position="795"/>
        <end position="819"/>
    </location>
</feature>
<evidence type="ECO:0000256" key="8">
    <source>
        <dbReference type="SAM" id="MobiDB-lite"/>
    </source>
</evidence>
<feature type="region of interest" description="Disordered" evidence="8">
    <location>
        <begin position="570"/>
        <end position="624"/>
    </location>
</feature>
<keyword evidence="5 6" id="KW-0472">Membrane</keyword>
<dbReference type="CTD" id="36381547"/>
<keyword evidence="3 6" id="KW-0256">Endoplasmic reticulum</keyword>
<evidence type="ECO:0000256" key="5">
    <source>
        <dbReference type="ARBA" id="ARBA00023136"/>
    </source>
</evidence>
<dbReference type="STRING" id="34506.A0A090LHC1"/>
<dbReference type="EMBL" id="LN609529">
    <property type="protein sequence ID" value="CEF69177.1"/>
    <property type="molecule type" value="Genomic_DNA"/>
</dbReference>
<keyword evidence="2 6" id="KW-0812">Transmembrane</keyword>
<feature type="domain" description="Reticulon" evidence="9">
    <location>
        <begin position="673"/>
        <end position="876"/>
    </location>
</feature>
<reference evidence="12" key="2">
    <citation type="submission" date="2020-12" db="UniProtKB">
        <authorList>
            <consortium name="WormBaseParasite"/>
        </authorList>
    </citation>
    <scope>IDENTIFICATION</scope>
</reference>
<evidence type="ECO:0000313" key="10">
    <source>
        <dbReference type="EMBL" id="CEF69177.1"/>
    </source>
</evidence>
<reference evidence="10 11" key="1">
    <citation type="submission" date="2014-09" db="EMBL/GenBank/DDBJ databases">
        <authorList>
            <person name="Martin A.A."/>
        </authorList>
    </citation>
    <scope>NUCLEOTIDE SEQUENCE</scope>
    <source>
        <strain evidence="11">ED321</strain>
        <strain evidence="10">ED321 Heterogonic</strain>
    </source>
</reference>
<keyword evidence="7" id="KW-0175">Coiled coil</keyword>
<evidence type="ECO:0000256" key="6">
    <source>
        <dbReference type="RuleBase" id="RU363132"/>
    </source>
</evidence>
<feature type="compositionally biased region" description="Polar residues" evidence="8">
    <location>
        <begin position="471"/>
        <end position="480"/>
    </location>
</feature>
<dbReference type="Pfam" id="PF02453">
    <property type="entry name" value="Reticulon"/>
    <property type="match status" value="1"/>
</dbReference>
<keyword evidence="4 6" id="KW-1133">Transmembrane helix</keyword>
<keyword evidence="11" id="KW-1185">Reference proteome</keyword>
<evidence type="ECO:0000313" key="12">
    <source>
        <dbReference type="WBParaSite" id="SRAE_2000382800.1"/>
    </source>
</evidence>
<dbReference type="Gene3D" id="1.20.5.2480">
    <property type="match status" value="1"/>
</dbReference>
<protein>
    <recommendedName>
        <fullName evidence="6">Reticulon-like protein</fullName>
    </recommendedName>
</protein>
<dbReference type="OrthoDB" id="567788at2759"/>